<evidence type="ECO:0000313" key="1">
    <source>
        <dbReference type="EMBL" id="MCD1656165.1"/>
    </source>
</evidence>
<proteinExistence type="predicted"/>
<dbReference type="RefSeq" id="WP_230758700.1">
    <property type="nucleotide sequence ID" value="NZ_JAINWA010000003.1"/>
</dbReference>
<evidence type="ECO:0000313" key="2">
    <source>
        <dbReference type="Proteomes" id="UP001198163"/>
    </source>
</evidence>
<protein>
    <submittedName>
        <fullName evidence="1">Uncharacterized protein</fullName>
    </submittedName>
</protein>
<organism evidence="1 2">
    <name type="scientific">Teretinema zuelzerae</name>
    <dbReference type="NCBI Taxonomy" id="156"/>
    <lineage>
        <taxon>Bacteria</taxon>
        <taxon>Pseudomonadati</taxon>
        <taxon>Spirochaetota</taxon>
        <taxon>Spirochaetia</taxon>
        <taxon>Spirochaetales</taxon>
        <taxon>Treponemataceae</taxon>
        <taxon>Teretinema</taxon>
    </lineage>
</organism>
<dbReference type="EMBL" id="JAINWA010000003">
    <property type="protein sequence ID" value="MCD1656165.1"/>
    <property type="molecule type" value="Genomic_DNA"/>
</dbReference>
<dbReference type="Proteomes" id="UP001198163">
    <property type="component" value="Unassembled WGS sequence"/>
</dbReference>
<dbReference type="AlphaFoldDB" id="A0AAE3EJH6"/>
<sequence length="563" mass="64518">MDVKTGSILLATQTDKELQAMNQLLSDRQYRIKAPVNFLKPDRTDKVNPDFLLYTLNDYIGHIQQCVTSTRKMLPLDRKDDFIQSLAKADPIASGLLVLTASMDVPAMTRLLVDLQHRASEATIPEVAPFVKTLFRFLIKGCYLGGPAITRKYKNAYACLINDFVPSDPDGLRRQVSSATEEWYYILDKVIPGLYPLVLRYVSPEYLSFQQLFYAHGSKVLSWLDVSPSEVLIQRGNEPEIVYASSGTAAADVEEERPPEIPEEVQKGLHLLERLFPEAGWNNLENYPDFCPYFLSMLEFQDAFIQLAPDNPLHFAMILFWILEELFQGLRLIKFERLEPESAVDDIEDINTILDDWILYQESIFDKQFSVDLKSFTHQIYTQPDFGKSPYGRKLLSNMYSLIKNMFLPYFDIRMYGSSRLQKDDRIPPFYVRVRRLERLLSRYSAEIHEFSVPDPDPESSVPGIGNPWMPYKFAIPNALSVRLDALCGGRHSKKGNNAYLIETTFGVLSVLDWWVNDKESPAYRKNPEHLYRVLEPGSSVPAFGVKARTDIDALFAKTLRAK</sequence>
<gene>
    <name evidence="1" type="ORF">K7J14_15835</name>
</gene>
<accession>A0AAE3EJH6</accession>
<keyword evidence="2" id="KW-1185">Reference proteome</keyword>
<name>A0AAE3EJH6_9SPIR</name>
<reference evidence="1" key="1">
    <citation type="submission" date="2021-08" db="EMBL/GenBank/DDBJ databases">
        <title>Comparative analyses of Brucepasteria parasyntrophica and Teretinema zuelzerae.</title>
        <authorList>
            <person name="Song Y."/>
            <person name="Brune A."/>
        </authorList>
    </citation>
    <scope>NUCLEOTIDE SEQUENCE</scope>
    <source>
        <strain evidence="1">DSM 1903</strain>
    </source>
</reference>
<comment type="caution">
    <text evidence="1">The sequence shown here is derived from an EMBL/GenBank/DDBJ whole genome shotgun (WGS) entry which is preliminary data.</text>
</comment>